<dbReference type="CDD" id="cd02146">
    <property type="entry name" value="NfsA-like"/>
    <property type="match status" value="1"/>
</dbReference>
<feature type="domain" description="Nitroreductase" evidence="6">
    <location>
        <begin position="10"/>
        <end position="165"/>
    </location>
</feature>
<gene>
    <name evidence="8" type="ORF">AJ85_07960</name>
    <name evidence="7" type="ORF">BALCAV_0219150</name>
</gene>
<keyword evidence="5" id="KW-0521">NADP</keyword>
<dbReference type="Gene3D" id="3.40.109.10">
    <property type="entry name" value="NADH Oxidase"/>
    <property type="match status" value="1"/>
</dbReference>
<dbReference type="InterPro" id="IPR000415">
    <property type="entry name" value="Nitroreductase-like"/>
</dbReference>
<dbReference type="EMBL" id="JALP01000101">
    <property type="protein sequence ID" value="THG90950.1"/>
    <property type="molecule type" value="Genomic_DNA"/>
</dbReference>
<keyword evidence="3 5" id="KW-0288">FMN</keyword>
<evidence type="ECO:0000256" key="5">
    <source>
        <dbReference type="PIRNR" id="PIRNR005426"/>
    </source>
</evidence>
<keyword evidence="9" id="KW-1185">Reference proteome</keyword>
<name>A0A094WDY3_ALKAL</name>
<dbReference type="Proteomes" id="UP000002754">
    <property type="component" value="Unassembled WGS sequence"/>
</dbReference>
<dbReference type="GO" id="GO:0016491">
    <property type="term" value="F:oxidoreductase activity"/>
    <property type="evidence" value="ECO:0007669"/>
    <property type="project" value="UniProtKB-UniRule"/>
</dbReference>
<dbReference type="PANTHER" id="PTHR43425:SF2">
    <property type="entry name" value="OXYGEN-INSENSITIVE NADPH NITROREDUCTASE"/>
    <property type="match status" value="1"/>
</dbReference>
<dbReference type="AlphaFoldDB" id="A0A094WDY3"/>
<evidence type="ECO:0000313" key="8">
    <source>
        <dbReference type="EMBL" id="THG90950.1"/>
    </source>
</evidence>
<keyword evidence="4 5" id="KW-0560">Oxidoreductase</keyword>
<evidence type="ECO:0000259" key="6">
    <source>
        <dbReference type="Pfam" id="PF00881"/>
    </source>
</evidence>
<reference evidence="7 9" key="1">
    <citation type="journal article" date="2014" name="Genome Announc.">
        <title>Draft Genome Sequence of Bacillus alcalophilus AV1934, a Classic Alkaliphile Isolated from Human Feces in 1934.</title>
        <authorList>
            <person name="Attie O."/>
            <person name="Jayaprakash A."/>
            <person name="Shah H."/>
            <person name="Paulsen I.T."/>
            <person name="Morino M."/>
            <person name="Takahashi Y."/>
            <person name="Narumi I."/>
            <person name="Sachidanandam R."/>
            <person name="Satoh K."/>
            <person name="Ito M."/>
            <person name="Krulwich T.A."/>
        </authorList>
    </citation>
    <scope>NUCLEOTIDE SEQUENCE [LARGE SCALE GENOMIC DNA]</scope>
    <source>
        <strain evidence="7 9">AV1934</strain>
    </source>
</reference>
<keyword evidence="2 5" id="KW-0285">Flavoprotein</keyword>
<proteinExistence type="inferred from homology"/>
<dbReference type="Proteomes" id="UP000297014">
    <property type="component" value="Unassembled WGS sequence"/>
</dbReference>
<dbReference type="SUPFAM" id="SSF55469">
    <property type="entry name" value="FMN-dependent nitroreductase-like"/>
    <property type="match status" value="1"/>
</dbReference>
<organism evidence="7 9">
    <name type="scientific">Alkalihalobacillus alcalophilus ATCC 27647 = CGMCC 1.3604</name>
    <dbReference type="NCBI Taxonomy" id="1218173"/>
    <lineage>
        <taxon>Bacteria</taxon>
        <taxon>Bacillati</taxon>
        <taxon>Bacillota</taxon>
        <taxon>Bacilli</taxon>
        <taxon>Bacillales</taxon>
        <taxon>Bacillaceae</taxon>
        <taxon>Alkalihalobacillus</taxon>
    </lineage>
</organism>
<sequence>MSYNEFNNLIQSHRSIRKFTNEKVSDDVLENVIESARRAPTSHNVQAYSLLVIRDQAKKEKLAQLSGNQKYVAECPVFFVIIADYYRLKRVSELHNEPFEVGEIEQVMVGSVDAALVAENLLLASRAYGLGGVMIGGIRNQLEEVAKLLELPEYTFPVMGLCIGYPDQLPEQKPRLPKEAIVFYDKYDLEKVEEGLRSYDTITEQYYRERTNGQKTDPWSKQMAKHFAKVNRPQVEGYLKKQGFLKG</sequence>
<dbReference type="PIRSF" id="PIRSF005426">
    <property type="entry name" value="Frp"/>
    <property type="match status" value="1"/>
</dbReference>
<dbReference type="Pfam" id="PF00881">
    <property type="entry name" value="Nitroreductase"/>
    <property type="match status" value="1"/>
</dbReference>
<dbReference type="eggNOG" id="COG0778">
    <property type="taxonomic scope" value="Bacteria"/>
</dbReference>
<dbReference type="NCBIfam" id="NF008033">
    <property type="entry name" value="PRK10765.1"/>
    <property type="match status" value="1"/>
</dbReference>
<dbReference type="InterPro" id="IPR029479">
    <property type="entry name" value="Nitroreductase"/>
</dbReference>
<comment type="caution">
    <text evidence="7">The sequence shown here is derived from an EMBL/GenBank/DDBJ whole genome shotgun (WGS) entry which is preliminary data.</text>
</comment>
<dbReference type="PANTHER" id="PTHR43425">
    <property type="entry name" value="OXYGEN-INSENSITIVE NADPH NITROREDUCTASE"/>
    <property type="match status" value="1"/>
</dbReference>
<evidence type="ECO:0000256" key="4">
    <source>
        <dbReference type="ARBA" id="ARBA00023002"/>
    </source>
</evidence>
<evidence type="ECO:0000313" key="9">
    <source>
        <dbReference type="Proteomes" id="UP000002754"/>
    </source>
</evidence>
<dbReference type="EMBL" id="ALPT02000090">
    <property type="protein sequence ID" value="KGA95964.1"/>
    <property type="molecule type" value="Genomic_DNA"/>
</dbReference>
<protein>
    <submittedName>
        <fullName evidence="7">NADPH-flavin oxidoreductase</fullName>
    </submittedName>
</protein>
<evidence type="ECO:0000256" key="2">
    <source>
        <dbReference type="ARBA" id="ARBA00022630"/>
    </source>
</evidence>
<evidence type="ECO:0000256" key="1">
    <source>
        <dbReference type="ARBA" id="ARBA00008366"/>
    </source>
</evidence>
<dbReference type="STRING" id="1218173.BALCAV_0219150"/>
<evidence type="ECO:0000313" key="7">
    <source>
        <dbReference type="EMBL" id="KGA95964.1"/>
    </source>
</evidence>
<accession>A0A094WDY3</accession>
<dbReference type="RefSeq" id="WP_003324637.1">
    <property type="nucleotide sequence ID" value="NZ_ALPT02000090.1"/>
</dbReference>
<comment type="similarity">
    <text evidence="1 5">Belongs to the flavin oxidoreductase frp family.</text>
</comment>
<dbReference type="OrthoDB" id="9775805at2"/>
<evidence type="ECO:0000256" key="3">
    <source>
        <dbReference type="ARBA" id="ARBA00022643"/>
    </source>
</evidence>
<dbReference type="InterPro" id="IPR016446">
    <property type="entry name" value="Flavin_OxRdtase_Frp"/>
</dbReference>
<evidence type="ECO:0000313" key="10">
    <source>
        <dbReference type="Proteomes" id="UP000297014"/>
    </source>
</evidence>
<reference evidence="8 10" key="2">
    <citation type="submission" date="2014-01" db="EMBL/GenBank/DDBJ databases">
        <title>Draft genome sequencing of Bacillus alcalophilus CGMCC 1.3604.</title>
        <authorList>
            <person name="Yang J."/>
            <person name="Diao L."/>
            <person name="Yang S."/>
        </authorList>
    </citation>
    <scope>NUCLEOTIDE SEQUENCE [LARGE SCALE GENOMIC DNA]</scope>
    <source>
        <strain evidence="8 10">CGMCC 1.3604</strain>
    </source>
</reference>